<keyword evidence="1" id="KW-0472">Membrane</keyword>
<evidence type="ECO:0000256" key="1">
    <source>
        <dbReference type="SAM" id="Phobius"/>
    </source>
</evidence>
<organism evidence="3 4">
    <name type="scientific">Perkinsus chesapeaki</name>
    <name type="common">Clam parasite</name>
    <name type="synonym">Perkinsus andrewsi</name>
    <dbReference type="NCBI Taxonomy" id="330153"/>
    <lineage>
        <taxon>Eukaryota</taxon>
        <taxon>Sar</taxon>
        <taxon>Alveolata</taxon>
        <taxon>Perkinsozoa</taxon>
        <taxon>Perkinsea</taxon>
        <taxon>Perkinsida</taxon>
        <taxon>Perkinsidae</taxon>
        <taxon>Perkinsus</taxon>
    </lineage>
</organism>
<dbReference type="Proteomes" id="UP000591131">
    <property type="component" value="Unassembled WGS sequence"/>
</dbReference>
<comment type="caution">
    <text evidence="3">The sequence shown here is derived from an EMBL/GenBank/DDBJ whole genome shotgun (WGS) entry which is preliminary data.</text>
</comment>
<evidence type="ECO:0000313" key="3">
    <source>
        <dbReference type="EMBL" id="KAF4676370.1"/>
    </source>
</evidence>
<dbReference type="AlphaFoldDB" id="A0A7J6MYV3"/>
<feature type="chain" id="PRO_5029721487" evidence="2">
    <location>
        <begin position="22"/>
        <end position="169"/>
    </location>
</feature>
<evidence type="ECO:0000313" key="4">
    <source>
        <dbReference type="Proteomes" id="UP000591131"/>
    </source>
</evidence>
<gene>
    <name evidence="3" type="ORF">FOL47_006284</name>
</gene>
<feature type="signal peptide" evidence="2">
    <location>
        <begin position="1"/>
        <end position="21"/>
    </location>
</feature>
<feature type="transmembrane region" description="Helical" evidence="1">
    <location>
        <begin position="121"/>
        <end position="142"/>
    </location>
</feature>
<keyword evidence="1" id="KW-0812">Transmembrane</keyword>
<keyword evidence="2" id="KW-0732">Signal</keyword>
<protein>
    <submittedName>
        <fullName evidence="3">Uncharacterized protein</fullName>
    </submittedName>
</protein>
<sequence length="169" mass="17833">MHICKTVVVLTLSVCEGQSLAKTTEDPLLDAIEKMFKGFVDGTTTSPSSDHSDGENSFFDGINLDLFTQRPSTTLDAVASSPAPSTSNSFGGLTIDPTEAVATPGLSIVTKQEILEDYTSLLVAILIVLILILAILVLQLVLPKCMTGKRSEAADDLEENAGTVSSCRA</sequence>
<proteinExistence type="predicted"/>
<evidence type="ECO:0000256" key="2">
    <source>
        <dbReference type="SAM" id="SignalP"/>
    </source>
</evidence>
<keyword evidence="4" id="KW-1185">Reference proteome</keyword>
<reference evidence="3 4" key="1">
    <citation type="submission" date="2020-04" db="EMBL/GenBank/DDBJ databases">
        <title>Perkinsus chesapeaki whole genome sequence.</title>
        <authorList>
            <person name="Bogema D.R."/>
        </authorList>
    </citation>
    <scope>NUCLEOTIDE SEQUENCE [LARGE SCALE GENOMIC DNA]</scope>
    <source>
        <strain evidence="3">ATCC PRA-425</strain>
    </source>
</reference>
<accession>A0A7J6MYV3</accession>
<name>A0A7J6MYV3_PERCH</name>
<keyword evidence="1" id="KW-1133">Transmembrane helix</keyword>
<dbReference type="EMBL" id="JAAPAO010000035">
    <property type="protein sequence ID" value="KAF4676370.1"/>
    <property type="molecule type" value="Genomic_DNA"/>
</dbReference>